<name>A0A5A7SK46_CUCMM</name>
<sequence length="58" mass="6651">MRYPDDWWDMDYDLEEICKQAVERSCGQLIDINIGAAAAKMTDGGGDKEDEWRRAVGR</sequence>
<dbReference type="Proteomes" id="UP000321393">
    <property type="component" value="Unassembled WGS sequence"/>
</dbReference>
<dbReference type="EMBL" id="SSTE01022979">
    <property type="protein sequence ID" value="KAA0026176.1"/>
    <property type="molecule type" value="Genomic_DNA"/>
</dbReference>
<reference evidence="1 2" key="1">
    <citation type="submission" date="2019-08" db="EMBL/GenBank/DDBJ databases">
        <title>Draft genome sequences of two oriental melons (Cucumis melo L. var makuwa).</title>
        <authorList>
            <person name="Kwon S.-Y."/>
        </authorList>
    </citation>
    <scope>NUCLEOTIDE SEQUENCE [LARGE SCALE GENOMIC DNA]</scope>
    <source>
        <strain evidence="2">cv. SW 3</strain>
        <tissue evidence="1">Leaf</tissue>
    </source>
</reference>
<proteinExistence type="predicted"/>
<evidence type="ECO:0000313" key="1">
    <source>
        <dbReference type="EMBL" id="KAA0026176.1"/>
    </source>
</evidence>
<gene>
    <name evidence="1" type="ORF">E6C27_scaffold19G001360</name>
</gene>
<evidence type="ECO:0000313" key="2">
    <source>
        <dbReference type="Proteomes" id="UP000321393"/>
    </source>
</evidence>
<dbReference type="AlphaFoldDB" id="A0A5A7SK46"/>
<accession>A0A5A7SK46</accession>
<dbReference type="OrthoDB" id="2095648at2759"/>
<protein>
    <submittedName>
        <fullName evidence="1">F-box protein SKIP19-like isoform X1</fullName>
    </submittedName>
</protein>
<organism evidence="1 2">
    <name type="scientific">Cucumis melo var. makuwa</name>
    <name type="common">Oriental melon</name>
    <dbReference type="NCBI Taxonomy" id="1194695"/>
    <lineage>
        <taxon>Eukaryota</taxon>
        <taxon>Viridiplantae</taxon>
        <taxon>Streptophyta</taxon>
        <taxon>Embryophyta</taxon>
        <taxon>Tracheophyta</taxon>
        <taxon>Spermatophyta</taxon>
        <taxon>Magnoliopsida</taxon>
        <taxon>eudicotyledons</taxon>
        <taxon>Gunneridae</taxon>
        <taxon>Pentapetalae</taxon>
        <taxon>rosids</taxon>
        <taxon>fabids</taxon>
        <taxon>Cucurbitales</taxon>
        <taxon>Cucurbitaceae</taxon>
        <taxon>Benincaseae</taxon>
        <taxon>Cucumis</taxon>
    </lineage>
</organism>
<comment type="caution">
    <text evidence="1">The sequence shown here is derived from an EMBL/GenBank/DDBJ whole genome shotgun (WGS) entry which is preliminary data.</text>
</comment>